<dbReference type="InterPro" id="IPR001119">
    <property type="entry name" value="SLH_dom"/>
</dbReference>
<dbReference type="InterPro" id="IPR028059">
    <property type="entry name" value="SWM_rpt"/>
</dbReference>
<sequence length="1344" mass="142894">MKRKISIWTALILAGELVLGSGYPAIGIGNSAVYAASEFGITVSPAPGASYVTIGSSLRLSFDRQVNPQSGEITITGQGDSSPFLTIPIGSYGLIGSSKDYELKLNQQFTSNKTYTVTIPKGLFKDNDGNESDVTSWAFTTAPESNTAITAGNFSPANNTRVDAGALKELSLTLNKNLIKGGGSIRILSSADNATVQEFKIKDDDTRVNVQTDANSTTVKLTLDKTLASGSNYYVLIDSYAFKDVDNRTYSGISSGDVWSFSTKGVAEIPVTPAPANGSGGVSTTGALQLTFDRPMMPAAGTITVSPGAANDARTRWLNVNSPAVTGGSSRTITLLPASAASPLLNSTQYTVTIPQGAFYDQDGNVFPASGAYTWTFTTASLTGLNVSALNPADRSESIANNRSFSVTFNRNVNYNSAVENGVALYKSGGAQVAVTVNRSTTAANEYVITPKTALDSDSTYYIDIAKGAFVDAIDASVIYDGLSGKNSWSFRTLSQDKTAPQLTSASLENNRTIRLKYNESLNSSIALLISSFGATVNDENRTIESVYIQGDSAYVVLSTGVAVGQNVKVSYTGGLRTIQDPSGNAASTFSSKQVTNTIESSMPTPKDGRITGRTVALNFNDSLKAVSSYAHSQFLVTSDGGSLGVNSISSSGNTVYLGLNSDASNGQTVRVSYYAGSYPLQNSFGQNIADFTDFYIRNSNDTIPPVFQSATGGGNKILLNYNEGLSTTNLPMNSQFSVLVGSTPNYVTNVSVSGSQVTLTLQSALTVNQNVTLSYVPGTTGISDLNGNRAAYINLQPVSISENSGTSIPEISSATINGDELTVTFSKNMQASGSLYANQFGVRADGSSMGVQNYTLSGDILKITTSSAVKTGQTVDLSYMSGSGTIKDLSGNILSSFSSLSVKNLTGVSTGTGNRPSYLGTIATSEFGKEYALLKSDSSQIVDDRSLYNQSVKRYTLNTDRLTASFEYLYKASSDTLAFEVPATEQSAYVTVPLKPLLDAVNRSKTTKFMIRYGDHLYSVGLDDIDMNGLATSLIADSKNISLVFRLEKVPAGTFSPFEQKLKTMGMQSVTSLMDVRVTAIVSSNYSNAKALSVPGEYTVRTTSSLNNAQTSAARLDLSYYDAAYLPTKVSTVGSYTIIRARTEGNQVLGTFISTRAFSDMSRHWSNSIVAELSAKTIIDSSYGTTFGPEKKITRAEFAVMLSRGLGLLGDRETAQRFRDVQPSTQTGDYIGAAAKAGIITGNTDGSFRPNDNITREQMAIMMIRAMEYTKHPITLSGTSASTLARFKDKSKIQNQSAEFVAKAVQSGIILGMTTSEFQPQGNATRAQAAVMLHRMLKQTDYL</sequence>
<dbReference type="Pfam" id="PF13753">
    <property type="entry name" value="SWM_repeat"/>
    <property type="match status" value="4"/>
</dbReference>
<evidence type="ECO:0000259" key="2">
    <source>
        <dbReference type="PROSITE" id="PS51272"/>
    </source>
</evidence>
<organism evidence="3 4">
    <name type="scientific">Paenibacillus odorifer</name>
    <dbReference type="NCBI Taxonomy" id="189426"/>
    <lineage>
        <taxon>Bacteria</taxon>
        <taxon>Bacillati</taxon>
        <taxon>Bacillota</taxon>
        <taxon>Bacilli</taxon>
        <taxon>Bacillales</taxon>
        <taxon>Paenibacillaceae</taxon>
        <taxon>Paenibacillus</taxon>
    </lineage>
</organism>
<feature type="domain" description="SLH" evidence="2">
    <location>
        <begin position="1215"/>
        <end position="1278"/>
    </location>
</feature>
<name>A0A1R0WVI9_9BACL</name>
<keyword evidence="1" id="KW-0732">Signal</keyword>
<dbReference type="PROSITE" id="PS51272">
    <property type="entry name" value="SLH"/>
    <property type="match status" value="3"/>
</dbReference>
<dbReference type="Gene3D" id="2.60.40.1220">
    <property type="match status" value="4"/>
</dbReference>
<dbReference type="Proteomes" id="UP000187465">
    <property type="component" value="Unassembled WGS sequence"/>
</dbReference>
<gene>
    <name evidence="3" type="ORF">BJP51_06405</name>
</gene>
<dbReference type="NCBIfam" id="TIGR02059">
    <property type="entry name" value="swm_rep_I"/>
    <property type="match status" value="4"/>
</dbReference>
<dbReference type="InterPro" id="IPR011801">
    <property type="entry name" value="Swm_rep_I_cyn"/>
</dbReference>
<dbReference type="InterPro" id="IPR032812">
    <property type="entry name" value="SbsA_Ig"/>
</dbReference>
<accession>A0A1R0WVI9</accession>
<dbReference type="PANTHER" id="PTHR43308:SF5">
    <property type="entry name" value="S-LAYER PROTEIN _ PEPTIDOGLYCAN ENDO-BETA-N-ACETYLGLUCOSAMINIDASE"/>
    <property type="match status" value="1"/>
</dbReference>
<reference evidence="3 4" key="1">
    <citation type="submission" date="2016-10" db="EMBL/GenBank/DDBJ databases">
        <title>Paenibacillus species isolates.</title>
        <authorList>
            <person name="Beno S.M."/>
        </authorList>
    </citation>
    <scope>NUCLEOTIDE SEQUENCE [LARGE SCALE GENOMIC DNA]</scope>
    <source>
        <strain evidence="3 4">FSL H7-0604</strain>
    </source>
</reference>
<dbReference type="Pfam" id="PF00395">
    <property type="entry name" value="SLH"/>
    <property type="match status" value="3"/>
</dbReference>
<feature type="domain" description="SLH" evidence="2">
    <location>
        <begin position="1285"/>
        <end position="1344"/>
    </location>
</feature>
<evidence type="ECO:0000313" key="3">
    <source>
        <dbReference type="EMBL" id="OMD22445.1"/>
    </source>
</evidence>
<dbReference type="GeneID" id="31574072"/>
<dbReference type="RefSeq" id="WP_052097366.1">
    <property type="nucleotide sequence ID" value="NZ_CP009428.1"/>
</dbReference>
<proteinExistence type="predicted"/>
<comment type="caution">
    <text evidence="3">The sequence shown here is derived from an EMBL/GenBank/DDBJ whole genome shotgun (WGS) entry which is preliminary data.</text>
</comment>
<protein>
    <recommendedName>
        <fullName evidence="2">SLH domain-containing protein</fullName>
    </recommendedName>
</protein>
<evidence type="ECO:0000313" key="4">
    <source>
        <dbReference type="Proteomes" id="UP000187465"/>
    </source>
</evidence>
<dbReference type="InterPro" id="IPR014755">
    <property type="entry name" value="Cu-Rt/internalin_Ig-like"/>
</dbReference>
<dbReference type="InterPro" id="IPR051465">
    <property type="entry name" value="Cell_Envelope_Struct_Comp"/>
</dbReference>
<dbReference type="EMBL" id="MKQP01000067">
    <property type="protein sequence ID" value="OMD22445.1"/>
    <property type="molecule type" value="Genomic_DNA"/>
</dbReference>
<dbReference type="Pfam" id="PF13205">
    <property type="entry name" value="Big_5"/>
    <property type="match status" value="4"/>
</dbReference>
<dbReference type="PANTHER" id="PTHR43308">
    <property type="entry name" value="OUTER MEMBRANE PROTEIN ALPHA-RELATED"/>
    <property type="match status" value="1"/>
</dbReference>
<evidence type="ECO:0000256" key="1">
    <source>
        <dbReference type="ARBA" id="ARBA00022729"/>
    </source>
</evidence>
<feature type="domain" description="SLH" evidence="2">
    <location>
        <begin position="1154"/>
        <end position="1214"/>
    </location>
</feature>